<gene>
    <name evidence="2" type="ORF">ESZ36_03225</name>
</gene>
<keyword evidence="1" id="KW-0812">Transmembrane</keyword>
<evidence type="ECO:0000313" key="2">
    <source>
        <dbReference type="EMBL" id="TWX70690.1"/>
    </source>
</evidence>
<evidence type="ECO:0008006" key="4">
    <source>
        <dbReference type="Google" id="ProtNLM"/>
    </source>
</evidence>
<keyword evidence="1" id="KW-0472">Membrane</keyword>
<dbReference type="AlphaFoldDB" id="A0A5C6QPV2"/>
<dbReference type="RefSeq" id="WP_146783503.1">
    <property type="nucleotide sequence ID" value="NZ_VOLT01000002.1"/>
</dbReference>
<evidence type="ECO:0000313" key="3">
    <source>
        <dbReference type="Proteomes" id="UP000321822"/>
    </source>
</evidence>
<dbReference type="Proteomes" id="UP000321822">
    <property type="component" value="Unassembled WGS sequence"/>
</dbReference>
<keyword evidence="3" id="KW-1185">Reference proteome</keyword>
<comment type="caution">
    <text evidence="2">The sequence shown here is derived from an EMBL/GenBank/DDBJ whole genome shotgun (WGS) entry which is preliminary data.</text>
</comment>
<dbReference type="OrthoDB" id="5296002at2"/>
<organism evidence="2 3">
    <name type="scientific">Colwellia demingiae</name>
    <dbReference type="NCBI Taxonomy" id="89401"/>
    <lineage>
        <taxon>Bacteria</taxon>
        <taxon>Pseudomonadati</taxon>
        <taxon>Pseudomonadota</taxon>
        <taxon>Gammaproteobacteria</taxon>
        <taxon>Alteromonadales</taxon>
        <taxon>Colwelliaceae</taxon>
        <taxon>Colwellia</taxon>
    </lineage>
</organism>
<protein>
    <recommendedName>
        <fullName evidence="4">PilN domain-containing protein</fullName>
    </recommendedName>
</protein>
<dbReference type="EMBL" id="VOLT01000002">
    <property type="protein sequence ID" value="TWX70690.1"/>
    <property type="molecule type" value="Genomic_DNA"/>
</dbReference>
<feature type="transmembrane region" description="Helical" evidence="1">
    <location>
        <begin position="20"/>
        <end position="43"/>
    </location>
</feature>
<accession>A0A5C6QPV2</accession>
<sequence length="200" mass="22308">MTTKNNINLLQAELFPEKPLLTLPRVVGVWLGLLSLMLIWVVVTELNYSQSAATYDGLLKEQQQKQKLAKQLESQLKNRQISPALKRDLDTIKLVMQHKDALLNKLTDSNETFAGGFVMAMNDLSAMHHKDIRLQTISIDANNMSFTGLARTPQAVPAWLAGFKQSRLLSGKAFIQFKLAKNEQDITEFVVSSLPAGDQG</sequence>
<proteinExistence type="predicted"/>
<dbReference type="InterPro" id="IPR007813">
    <property type="entry name" value="PilN"/>
</dbReference>
<evidence type="ECO:0000256" key="1">
    <source>
        <dbReference type="SAM" id="Phobius"/>
    </source>
</evidence>
<dbReference type="Pfam" id="PF05137">
    <property type="entry name" value="PilN"/>
    <property type="match status" value="1"/>
</dbReference>
<name>A0A5C6QPV2_9GAMM</name>
<reference evidence="2 3" key="1">
    <citation type="submission" date="2019-07" db="EMBL/GenBank/DDBJ databases">
        <title>Genomes of sea-ice associated Colwellia species.</title>
        <authorList>
            <person name="Bowman J.P."/>
        </authorList>
    </citation>
    <scope>NUCLEOTIDE SEQUENCE [LARGE SCALE GENOMIC DNA]</scope>
    <source>
        <strain evidence="2 3">ACAM 459</strain>
    </source>
</reference>
<keyword evidence="1" id="KW-1133">Transmembrane helix</keyword>